<dbReference type="PANTHER" id="PTHR43313">
    <property type="entry name" value="SHORT-CHAIN DEHYDROGENASE/REDUCTASE FAMILY 9C"/>
    <property type="match status" value="1"/>
</dbReference>
<sequence length="408" mass="45924">MIISTIKITHRCLEILCSTEVAAAFPGKRETCEHRVRLFPKAYETIFTDLQGSIMRTIWILFFALIVPVWKLWRLVPLLTEVAVYFGSWCLVLLASYWLARFLSSKLPMKLMDGESKAVLVTGCDTGFGNRLARRLSREGFFVYAGCLNAASNEARQLSKEPNVHVLQLDVTKEKQMDEALVSVKNTLGSRVLWAVVANAGIPSMGLVEWHSMALIRHVFDVNVFGVVSVSKKFLPLLRKSKGRLVLVASVLGRGTIPFCVPYCMSKHAVISLADGLRTECRDKGVHVATIEPTAYRTPIMKDVGRMEVLLEQMSHLPPDVLEEYSESEVEEWMKTGQALSDLTARDNINEVVDQMTLAVRESQPKPNYSAWGPLDPPLYFFFRVAPAELMDAGYLALRKIAKRVWKK</sequence>
<dbReference type="Pfam" id="PF00106">
    <property type="entry name" value="adh_short"/>
    <property type="match status" value="1"/>
</dbReference>
<evidence type="ECO:0000256" key="2">
    <source>
        <dbReference type="SAM" id="Phobius"/>
    </source>
</evidence>
<feature type="transmembrane region" description="Helical" evidence="2">
    <location>
        <begin position="58"/>
        <end position="76"/>
    </location>
</feature>
<keyword evidence="2" id="KW-0812">Transmembrane</keyword>
<keyword evidence="2" id="KW-0472">Membrane</keyword>
<evidence type="ECO:0000313" key="4">
    <source>
        <dbReference type="Proteomes" id="UP001321473"/>
    </source>
</evidence>
<accession>A0AAQ4DKF2</accession>
<dbReference type="PRINTS" id="PR00081">
    <property type="entry name" value="GDHRDH"/>
</dbReference>
<proteinExistence type="predicted"/>
<evidence type="ECO:0000313" key="3">
    <source>
        <dbReference type="EMBL" id="KAK8762942.1"/>
    </source>
</evidence>
<evidence type="ECO:0000256" key="1">
    <source>
        <dbReference type="ARBA" id="ARBA00023002"/>
    </source>
</evidence>
<dbReference type="PANTHER" id="PTHR43313:SF36">
    <property type="entry name" value="D-BETA-HYDROXYBUTYRATE DEHYDROGENASE, MITOCHONDRIAL"/>
    <property type="match status" value="1"/>
</dbReference>
<dbReference type="PROSITE" id="PS00061">
    <property type="entry name" value="ADH_SHORT"/>
    <property type="match status" value="1"/>
</dbReference>
<dbReference type="InterPro" id="IPR002347">
    <property type="entry name" value="SDR_fam"/>
</dbReference>
<dbReference type="InterPro" id="IPR020904">
    <property type="entry name" value="Sc_DH/Rdtase_CS"/>
</dbReference>
<dbReference type="Gene3D" id="3.40.50.720">
    <property type="entry name" value="NAD(P)-binding Rossmann-like Domain"/>
    <property type="match status" value="1"/>
</dbReference>
<keyword evidence="2" id="KW-1133">Transmembrane helix</keyword>
<protein>
    <recommendedName>
        <fullName evidence="5">Corticosteroid 11-beta-dehydrogenase</fullName>
    </recommendedName>
</protein>
<dbReference type="InterPro" id="IPR036291">
    <property type="entry name" value="NAD(P)-bd_dom_sf"/>
</dbReference>
<dbReference type="EMBL" id="JARKHS020029677">
    <property type="protein sequence ID" value="KAK8762942.1"/>
    <property type="molecule type" value="Genomic_DNA"/>
</dbReference>
<dbReference type="AlphaFoldDB" id="A0AAQ4DKF2"/>
<keyword evidence="1" id="KW-0560">Oxidoreductase</keyword>
<name>A0AAQ4DKF2_AMBAM</name>
<comment type="caution">
    <text evidence="3">The sequence shown here is derived from an EMBL/GenBank/DDBJ whole genome shotgun (WGS) entry which is preliminary data.</text>
</comment>
<dbReference type="Proteomes" id="UP001321473">
    <property type="component" value="Unassembled WGS sequence"/>
</dbReference>
<dbReference type="GO" id="GO:0008202">
    <property type="term" value="P:steroid metabolic process"/>
    <property type="evidence" value="ECO:0007669"/>
    <property type="project" value="TreeGrafter"/>
</dbReference>
<evidence type="ECO:0008006" key="5">
    <source>
        <dbReference type="Google" id="ProtNLM"/>
    </source>
</evidence>
<dbReference type="GO" id="GO:0016491">
    <property type="term" value="F:oxidoreductase activity"/>
    <property type="evidence" value="ECO:0007669"/>
    <property type="project" value="UniProtKB-KW"/>
</dbReference>
<dbReference type="SUPFAM" id="SSF51735">
    <property type="entry name" value="NAD(P)-binding Rossmann-fold domains"/>
    <property type="match status" value="1"/>
</dbReference>
<organism evidence="3 4">
    <name type="scientific">Amblyomma americanum</name>
    <name type="common">Lone star tick</name>
    <dbReference type="NCBI Taxonomy" id="6943"/>
    <lineage>
        <taxon>Eukaryota</taxon>
        <taxon>Metazoa</taxon>
        <taxon>Ecdysozoa</taxon>
        <taxon>Arthropoda</taxon>
        <taxon>Chelicerata</taxon>
        <taxon>Arachnida</taxon>
        <taxon>Acari</taxon>
        <taxon>Parasitiformes</taxon>
        <taxon>Ixodida</taxon>
        <taxon>Ixodoidea</taxon>
        <taxon>Ixodidae</taxon>
        <taxon>Amblyomminae</taxon>
        <taxon>Amblyomma</taxon>
    </lineage>
</organism>
<keyword evidence="4" id="KW-1185">Reference proteome</keyword>
<reference evidence="3 4" key="1">
    <citation type="journal article" date="2023" name="Arcadia Sci">
        <title>De novo assembly of a long-read Amblyomma americanum tick genome.</title>
        <authorList>
            <person name="Chou S."/>
            <person name="Poskanzer K.E."/>
            <person name="Rollins M."/>
            <person name="Thuy-Boun P.S."/>
        </authorList>
    </citation>
    <scope>NUCLEOTIDE SEQUENCE [LARGE SCALE GENOMIC DNA]</scope>
    <source>
        <strain evidence="3">F_SG_1</strain>
        <tissue evidence="3">Salivary glands</tissue>
    </source>
</reference>
<feature type="transmembrane region" description="Helical" evidence="2">
    <location>
        <begin position="82"/>
        <end position="100"/>
    </location>
</feature>
<gene>
    <name evidence="3" type="ORF">V5799_034456</name>
</gene>